<keyword evidence="2 6" id="KW-0227">DNA damage</keyword>
<dbReference type="SUPFAM" id="SSF46929">
    <property type="entry name" value="DNA helicase RuvA subunit, C-terminal domain"/>
    <property type="match status" value="1"/>
</dbReference>
<dbReference type="GO" id="GO:0000400">
    <property type="term" value="F:four-way junction DNA binding"/>
    <property type="evidence" value="ECO:0007669"/>
    <property type="project" value="UniProtKB-UniRule"/>
</dbReference>
<evidence type="ECO:0000256" key="6">
    <source>
        <dbReference type="HAMAP-Rule" id="MF_00031"/>
    </source>
</evidence>
<evidence type="ECO:0000313" key="8">
    <source>
        <dbReference type="EMBL" id="SFE14615.1"/>
    </source>
</evidence>
<name>A0A1I1Y4L3_9BACT</name>
<evidence type="ECO:0000313" key="9">
    <source>
        <dbReference type="Proteomes" id="UP000181976"/>
    </source>
</evidence>
<accession>A0A1I1Y4L3</accession>
<dbReference type="InterPro" id="IPR036267">
    <property type="entry name" value="RuvA_C_sf"/>
</dbReference>
<reference evidence="8 9" key="1">
    <citation type="submission" date="2016-10" db="EMBL/GenBank/DDBJ databases">
        <authorList>
            <person name="de Groot N.N."/>
        </authorList>
    </citation>
    <scope>NUCLEOTIDE SEQUENCE [LARGE SCALE GENOMIC DNA]</scope>
    <source>
        <strain evidence="8 9">DSM 19012</strain>
    </source>
</reference>
<dbReference type="GO" id="GO:0006310">
    <property type="term" value="P:DNA recombination"/>
    <property type="evidence" value="ECO:0007669"/>
    <property type="project" value="UniProtKB-UniRule"/>
</dbReference>
<keyword evidence="8" id="KW-0547">Nucleotide-binding</keyword>
<dbReference type="AlphaFoldDB" id="A0A1I1Y4L3"/>
<keyword evidence="4 6" id="KW-0233">DNA recombination</keyword>
<keyword evidence="1 6" id="KW-0963">Cytoplasm</keyword>
<comment type="domain">
    <text evidence="6">Has three domains with a flexible linker between the domains II and III and assumes an 'L' shape. Domain III is highly mobile and contacts RuvB.</text>
</comment>
<sequence>MYEFISGKITKATPAYVVIENNGMGYLINISLYTYEAVKDKKETLLYIHENIREDAYLLYGFSDIREREIFQMLISVSGIGANTARMMLSSMSPEELQLAISTENVNQIKSIKGIGQKTAQRVIVELKDKIGKVAEEQKIALLRDNTNAEEALSALVMLGFAKAPSQKVVDKILKENPDSKVEDIIKLALKML</sequence>
<dbReference type="Pfam" id="PF14520">
    <property type="entry name" value="HHH_5"/>
    <property type="match status" value="1"/>
</dbReference>
<protein>
    <recommendedName>
        <fullName evidence="6">Holliday junction branch migration complex subunit RuvA</fullName>
    </recommendedName>
</protein>
<comment type="subunit">
    <text evidence="6">Homotetramer. Forms an RuvA(8)-RuvB(12)-Holliday junction (HJ) complex. HJ DNA is sandwiched between 2 RuvA tetramers; dsDNA enters through RuvA and exits via RuvB. An RuvB hexamer assembles on each DNA strand where it exits the tetramer. Each RuvB hexamer is contacted by two RuvA subunits (via domain III) on 2 adjacent RuvB subunits; this complex drives branch migration. In the full resolvosome a probable DNA-RuvA(4)-RuvB(12)-RuvC(2) complex forms which resolves the HJ.</text>
</comment>
<comment type="subcellular location">
    <subcellularLocation>
        <location evidence="6">Cytoplasm</location>
    </subcellularLocation>
</comment>
<comment type="caution">
    <text evidence="6">Lacks conserved residue(s) required for the propagation of feature annotation.</text>
</comment>
<keyword evidence="8" id="KW-0347">Helicase</keyword>
<dbReference type="RefSeq" id="WP_010526207.1">
    <property type="nucleotide sequence ID" value="NZ_AFSL01000006.1"/>
</dbReference>
<dbReference type="GO" id="GO:0048476">
    <property type="term" value="C:Holliday junction resolvase complex"/>
    <property type="evidence" value="ECO:0007669"/>
    <property type="project" value="UniProtKB-UniRule"/>
</dbReference>
<dbReference type="Pfam" id="PF07499">
    <property type="entry name" value="RuvA_C"/>
    <property type="match status" value="1"/>
</dbReference>
<dbReference type="InterPro" id="IPR010994">
    <property type="entry name" value="RuvA_2-like"/>
</dbReference>
<evidence type="ECO:0000256" key="4">
    <source>
        <dbReference type="ARBA" id="ARBA00023172"/>
    </source>
</evidence>
<proteinExistence type="inferred from homology"/>
<keyword evidence="3 6" id="KW-0238">DNA-binding</keyword>
<dbReference type="Gene3D" id="1.10.8.10">
    <property type="entry name" value="DNA helicase RuvA subunit, C-terminal domain"/>
    <property type="match status" value="1"/>
</dbReference>
<dbReference type="Gene3D" id="2.40.50.140">
    <property type="entry name" value="Nucleic acid-binding proteins"/>
    <property type="match status" value="1"/>
</dbReference>
<dbReference type="InParanoid" id="A0A1I1Y4L3"/>
<dbReference type="Proteomes" id="UP000181976">
    <property type="component" value="Unassembled WGS sequence"/>
</dbReference>
<dbReference type="EMBL" id="FONA01000007">
    <property type="protein sequence ID" value="SFE14615.1"/>
    <property type="molecule type" value="Genomic_DNA"/>
</dbReference>
<dbReference type="GO" id="GO:0009379">
    <property type="term" value="C:Holliday junction helicase complex"/>
    <property type="evidence" value="ECO:0007669"/>
    <property type="project" value="InterPro"/>
</dbReference>
<dbReference type="CDD" id="cd14332">
    <property type="entry name" value="UBA_RuvA_C"/>
    <property type="match status" value="1"/>
</dbReference>
<keyword evidence="5 6" id="KW-0234">DNA repair</keyword>
<evidence type="ECO:0000259" key="7">
    <source>
        <dbReference type="SMART" id="SM00278"/>
    </source>
</evidence>
<feature type="domain" description="Helix-hairpin-helix DNA-binding motif class 1" evidence="7">
    <location>
        <begin position="107"/>
        <end position="126"/>
    </location>
</feature>
<dbReference type="SUPFAM" id="SSF47781">
    <property type="entry name" value="RuvA domain 2-like"/>
    <property type="match status" value="1"/>
</dbReference>
<evidence type="ECO:0000256" key="5">
    <source>
        <dbReference type="ARBA" id="ARBA00023204"/>
    </source>
</evidence>
<dbReference type="GO" id="GO:0006281">
    <property type="term" value="P:DNA repair"/>
    <property type="evidence" value="ECO:0007669"/>
    <property type="project" value="UniProtKB-UniRule"/>
</dbReference>
<dbReference type="SUPFAM" id="SSF50249">
    <property type="entry name" value="Nucleic acid-binding proteins"/>
    <property type="match status" value="1"/>
</dbReference>
<dbReference type="InterPro" id="IPR012340">
    <property type="entry name" value="NA-bd_OB-fold"/>
</dbReference>
<dbReference type="GO" id="GO:0005737">
    <property type="term" value="C:cytoplasm"/>
    <property type="evidence" value="ECO:0007669"/>
    <property type="project" value="UniProtKB-SubCell"/>
</dbReference>
<feature type="domain" description="Helix-hairpin-helix DNA-binding motif class 1" evidence="7">
    <location>
        <begin position="72"/>
        <end position="91"/>
    </location>
</feature>
<dbReference type="NCBIfam" id="TIGR00084">
    <property type="entry name" value="ruvA"/>
    <property type="match status" value="1"/>
</dbReference>
<dbReference type="InterPro" id="IPR000085">
    <property type="entry name" value="RuvA"/>
</dbReference>
<dbReference type="HAMAP" id="MF_00031">
    <property type="entry name" value="DNA_HJ_migration_RuvA"/>
    <property type="match status" value="1"/>
</dbReference>
<keyword evidence="8" id="KW-0067">ATP-binding</keyword>
<keyword evidence="8" id="KW-0378">Hydrolase</keyword>
<dbReference type="GO" id="GO:0009378">
    <property type="term" value="F:four-way junction helicase activity"/>
    <property type="evidence" value="ECO:0007669"/>
    <property type="project" value="InterPro"/>
</dbReference>
<evidence type="ECO:0000256" key="3">
    <source>
        <dbReference type="ARBA" id="ARBA00023125"/>
    </source>
</evidence>
<dbReference type="Pfam" id="PF01330">
    <property type="entry name" value="RuvA_N"/>
    <property type="match status" value="1"/>
</dbReference>
<dbReference type="InterPro" id="IPR011114">
    <property type="entry name" value="RuvA_C"/>
</dbReference>
<gene>
    <name evidence="6" type="primary">ruvA</name>
    <name evidence="8" type="ORF">SAMN05444380_10776</name>
</gene>
<dbReference type="FunCoup" id="A0A1I1Y4L3">
    <property type="interactions" value="208"/>
</dbReference>
<dbReference type="InterPro" id="IPR013849">
    <property type="entry name" value="DNA_helicase_Holl-junc_RuvA_I"/>
</dbReference>
<organism evidence="8 9">
    <name type="scientific">Thermophagus xiamenensis</name>
    <dbReference type="NCBI Taxonomy" id="385682"/>
    <lineage>
        <taxon>Bacteria</taxon>
        <taxon>Pseudomonadati</taxon>
        <taxon>Bacteroidota</taxon>
        <taxon>Bacteroidia</taxon>
        <taxon>Marinilabiliales</taxon>
        <taxon>Marinilabiliaceae</taxon>
        <taxon>Thermophagus</taxon>
    </lineage>
</organism>
<comment type="function">
    <text evidence="6">The RuvA-RuvB-RuvC complex processes Holliday junction (HJ) DNA during genetic recombination and DNA repair, while the RuvA-RuvB complex plays an important role in the rescue of blocked DNA replication forks via replication fork reversal (RFR). RuvA specifically binds to HJ cruciform DNA, conferring on it an open structure. The RuvB hexamer acts as an ATP-dependent pump, pulling dsDNA into and through the RuvAB complex. HJ branch migration allows RuvC to scan DNA until it finds its consensus sequence, where it cleaves and resolves the cruciform DNA.</text>
</comment>
<evidence type="ECO:0000256" key="1">
    <source>
        <dbReference type="ARBA" id="ARBA00022490"/>
    </source>
</evidence>
<dbReference type="SMART" id="SM00278">
    <property type="entry name" value="HhH1"/>
    <property type="match status" value="2"/>
</dbReference>
<comment type="similarity">
    <text evidence="6">Belongs to the RuvA family.</text>
</comment>
<dbReference type="InterPro" id="IPR003583">
    <property type="entry name" value="Hlx-hairpin-Hlx_DNA-bd_motif"/>
</dbReference>
<dbReference type="GO" id="GO:0005524">
    <property type="term" value="F:ATP binding"/>
    <property type="evidence" value="ECO:0007669"/>
    <property type="project" value="InterPro"/>
</dbReference>
<keyword evidence="9" id="KW-1185">Reference proteome</keyword>
<dbReference type="eggNOG" id="COG0632">
    <property type="taxonomic scope" value="Bacteria"/>
</dbReference>
<evidence type="ECO:0000256" key="2">
    <source>
        <dbReference type="ARBA" id="ARBA00022763"/>
    </source>
</evidence>
<feature type="region of interest" description="Domain III" evidence="6">
    <location>
        <begin position="147"/>
        <end position="193"/>
    </location>
</feature>
<dbReference type="Gene3D" id="1.10.150.20">
    <property type="entry name" value="5' to 3' exonuclease, C-terminal subdomain"/>
    <property type="match status" value="1"/>
</dbReference>
<dbReference type="OrthoDB" id="5293449at2"/>
<dbReference type="STRING" id="385682.SAMN05444380_10776"/>